<gene>
    <name evidence="8" type="ORF">V6257_20185</name>
</gene>
<organism evidence="8 9">
    <name type="scientific">Pseudoalteromonas issachenkonii</name>
    <dbReference type="NCBI Taxonomy" id="152297"/>
    <lineage>
        <taxon>Bacteria</taxon>
        <taxon>Pseudomonadati</taxon>
        <taxon>Pseudomonadota</taxon>
        <taxon>Gammaproteobacteria</taxon>
        <taxon>Alteromonadales</taxon>
        <taxon>Pseudoalteromonadaceae</taxon>
        <taxon>Pseudoalteromonas</taxon>
    </lineage>
</organism>
<dbReference type="InterPro" id="IPR018461">
    <property type="entry name" value="Na/H_Antiport_NhaC-like_C"/>
</dbReference>
<evidence type="ECO:0000256" key="5">
    <source>
        <dbReference type="ARBA" id="ARBA00023136"/>
    </source>
</evidence>
<evidence type="ECO:0000259" key="7">
    <source>
        <dbReference type="Pfam" id="PF03553"/>
    </source>
</evidence>
<dbReference type="Proteomes" id="UP001371391">
    <property type="component" value="Unassembled WGS sequence"/>
</dbReference>
<evidence type="ECO:0000256" key="1">
    <source>
        <dbReference type="ARBA" id="ARBA00004651"/>
    </source>
</evidence>
<feature type="non-terminal residue" evidence="8">
    <location>
        <position position="1"/>
    </location>
</feature>
<sequence length="82" mass="8699">GSRKFTNLQLVDTGFKGMGELMPLVAIVLLSLTLGASLKDLGTGVFVASLVGDYLPFYLIVPVLFLTGAVMSFNTGTCWGRV</sequence>
<dbReference type="RefSeq" id="WP_341604108.1">
    <property type="nucleotide sequence ID" value="NZ_JBAKAW010000065.1"/>
</dbReference>
<dbReference type="Pfam" id="PF03553">
    <property type="entry name" value="Na_H_antiporter"/>
    <property type="match status" value="1"/>
</dbReference>
<keyword evidence="5 6" id="KW-0472">Membrane</keyword>
<evidence type="ECO:0000313" key="9">
    <source>
        <dbReference type="Proteomes" id="UP001371391"/>
    </source>
</evidence>
<evidence type="ECO:0000256" key="4">
    <source>
        <dbReference type="ARBA" id="ARBA00022989"/>
    </source>
</evidence>
<evidence type="ECO:0000256" key="6">
    <source>
        <dbReference type="SAM" id="Phobius"/>
    </source>
</evidence>
<protein>
    <submittedName>
        <fullName evidence="8">Na+/H+ antiporter NhaC family protein</fullName>
    </submittedName>
</protein>
<name>A0ABU9H6A6_9GAMM</name>
<feature type="transmembrane region" description="Helical" evidence="6">
    <location>
        <begin position="21"/>
        <end position="38"/>
    </location>
</feature>
<reference evidence="8 9" key="1">
    <citation type="submission" date="2024-02" db="EMBL/GenBank/DDBJ databases">
        <title>Bacteria isolated from the canopy kelp, Nereocystis luetkeana.</title>
        <authorList>
            <person name="Pfister C.A."/>
            <person name="Younker I.T."/>
            <person name="Light S.H."/>
        </authorList>
    </citation>
    <scope>NUCLEOTIDE SEQUENCE [LARGE SCALE GENOMIC DNA]</scope>
    <source>
        <strain evidence="8 9">TI.1.03</strain>
    </source>
</reference>
<evidence type="ECO:0000256" key="2">
    <source>
        <dbReference type="ARBA" id="ARBA00022475"/>
    </source>
</evidence>
<keyword evidence="9" id="KW-1185">Reference proteome</keyword>
<keyword evidence="3 6" id="KW-0812">Transmembrane</keyword>
<dbReference type="EMBL" id="JBAKAW010000065">
    <property type="protein sequence ID" value="MEL0657328.1"/>
    <property type="molecule type" value="Genomic_DNA"/>
</dbReference>
<keyword evidence="4 6" id="KW-1133">Transmembrane helix</keyword>
<evidence type="ECO:0000313" key="8">
    <source>
        <dbReference type="EMBL" id="MEL0657328.1"/>
    </source>
</evidence>
<accession>A0ABU9H6A6</accession>
<evidence type="ECO:0000256" key="3">
    <source>
        <dbReference type="ARBA" id="ARBA00022692"/>
    </source>
</evidence>
<comment type="subcellular location">
    <subcellularLocation>
        <location evidence="1">Cell membrane</location>
        <topology evidence="1">Multi-pass membrane protein</topology>
    </subcellularLocation>
</comment>
<feature type="domain" description="Na+/H+ antiporter NhaC-like C-terminal" evidence="7">
    <location>
        <begin position="16"/>
        <end position="80"/>
    </location>
</feature>
<proteinExistence type="predicted"/>
<feature type="transmembrane region" description="Helical" evidence="6">
    <location>
        <begin position="58"/>
        <end position="79"/>
    </location>
</feature>
<dbReference type="PANTHER" id="PTHR43478">
    <property type="entry name" value="NA+/H+ ANTIPORTER-RELATED"/>
    <property type="match status" value="1"/>
</dbReference>
<dbReference type="PANTHER" id="PTHR43478:SF1">
    <property type="entry name" value="NA+_H+ ANTIPORTER NHAC-LIKE C-TERMINAL DOMAIN-CONTAINING PROTEIN"/>
    <property type="match status" value="1"/>
</dbReference>
<comment type="caution">
    <text evidence="8">The sequence shown here is derived from an EMBL/GenBank/DDBJ whole genome shotgun (WGS) entry which is preliminary data.</text>
</comment>
<keyword evidence="2" id="KW-1003">Cell membrane</keyword>
<feature type="non-terminal residue" evidence="8">
    <location>
        <position position="82"/>
    </location>
</feature>